<name>A0A3D3R1U8_9PLAN</name>
<dbReference type="InterPro" id="IPR050307">
    <property type="entry name" value="Sterol_Desaturase_Related"/>
</dbReference>
<dbReference type="AlphaFoldDB" id="A0A3D3R1U8"/>
<evidence type="ECO:0000256" key="3">
    <source>
        <dbReference type="ARBA" id="ARBA00022989"/>
    </source>
</evidence>
<protein>
    <submittedName>
        <fullName evidence="7">Sterol desaturase family protein</fullName>
    </submittedName>
</protein>
<dbReference type="EMBL" id="DQAY01000045">
    <property type="protein sequence ID" value="HCO22821.1"/>
    <property type="molecule type" value="Genomic_DNA"/>
</dbReference>
<evidence type="ECO:0000256" key="5">
    <source>
        <dbReference type="SAM" id="Phobius"/>
    </source>
</evidence>
<feature type="transmembrane region" description="Helical" evidence="5">
    <location>
        <begin position="47"/>
        <end position="72"/>
    </location>
</feature>
<dbReference type="Pfam" id="PF04116">
    <property type="entry name" value="FA_hydroxylase"/>
    <property type="match status" value="1"/>
</dbReference>
<proteinExistence type="predicted"/>
<accession>A0A3D3R1U8</accession>
<organism evidence="7 8">
    <name type="scientific">Gimesia maris</name>
    <dbReference type="NCBI Taxonomy" id="122"/>
    <lineage>
        <taxon>Bacteria</taxon>
        <taxon>Pseudomonadati</taxon>
        <taxon>Planctomycetota</taxon>
        <taxon>Planctomycetia</taxon>
        <taxon>Planctomycetales</taxon>
        <taxon>Planctomycetaceae</taxon>
        <taxon>Gimesia</taxon>
    </lineage>
</organism>
<evidence type="ECO:0000256" key="4">
    <source>
        <dbReference type="ARBA" id="ARBA00023136"/>
    </source>
</evidence>
<evidence type="ECO:0000313" key="8">
    <source>
        <dbReference type="Proteomes" id="UP000263642"/>
    </source>
</evidence>
<comment type="caution">
    <text evidence="7">The sequence shown here is derived from an EMBL/GenBank/DDBJ whole genome shotgun (WGS) entry which is preliminary data.</text>
</comment>
<feature type="domain" description="Fatty acid hydroxylase" evidence="6">
    <location>
        <begin position="96"/>
        <end position="231"/>
    </location>
</feature>
<feature type="transmembrane region" description="Helical" evidence="5">
    <location>
        <begin position="17"/>
        <end position="35"/>
    </location>
</feature>
<dbReference type="GO" id="GO:0005506">
    <property type="term" value="F:iron ion binding"/>
    <property type="evidence" value="ECO:0007669"/>
    <property type="project" value="InterPro"/>
</dbReference>
<dbReference type="RefSeq" id="WP_278440248.1">
    <property type="nucleotide sequence ID" value="NZ_CAXBMG010000065.1"/>
</dbReference>
<comment type="subcellular location">
    <subcellularLocation>
        <location evidence="1">Membrane</location>
    </subcellularLocation>
</comment>
<gene>
    <name evidence="7" type="ORF">DIT97_07095</name>
</gene>
<sequence>MFSELTGIELLHIAQRLAPVILLGLFWSWESWAAFKPFDRRLRYRHAFHNLLLAVLNVLFIGLLFGTAVEFMSQWSQEHNWGLLHQLPLGTIWKSILAVVLLDAWMYCWHRLNHRIPLFWRFHRMHHSDPHMDVSTATRFHWGELAFSTLFRLLLIPLLGLESWQIILYGLLVYFSTQFHHANISLGRLDPLLRWLFVTPDMHKIHHSRIHREFNSNYSTVFSCWDRLARTYQMRPHLETIDFGLPDYDDPHWQSLLGMWKTPFSSPPPQPDPDHRKSPPD</sequence>
<feature type="transmembrane region" description="Helical" evidence="5">
    <location>
        <begin position="153"/>
        <end position="175"/>
    </location>
</feature>
<keyword evidence="3 5" id="KW-1133">Transmembrane helix</keyword>
<evidence type="ECO:0000313" key="7">
    <source>
        <dbReference type="EMBL" id="HCO22821.1"/>
    </source>
</evidence>
<dbReference type="GO" id="GO:0016491">
    <property type="term" value="F:oxidoreductase activity"/>
    <property type="evidence" value="ECO:0007669"/>
    <property type="project" value="InterPro"/>
</dbReference>
<keyword evidence="2 5" id="KW-0812">Transmembrane</keyword>
<dbReference type="InterPro" id="IPR006694">
    <property type="entry name" value="Fatty_acid_hydroxylase"/>
</dbReference>
<evidence type="ECO:0000259" key="6">
    <source>
        <dbReference type="Pfam" id="PF04116"/>
    </source>
</evidence>
<reference evidence="7 8" key="1">
    <citation type="journal article" date="2018" name="Nat. Biotechnol.">
        <title>A standardized bacterial taxonomy based on genome phylogeny substantially revises the tree of life.</title>
        <authorList>
            <person name="Parks D.H."/>
            <person name="Chuvochina M."/>
            <person name="Waite D.W."/>
            <person name="Rinke C."/>
            <person name="Skarshewski A."/>
            <person name="Chaumeil P.A."/>
            <person name="Hugenholtz P."/>
        </authorList>
    </citation>
    <scope>NUCLEOTIDE SEQUENCE [LARGE SCALE GENOMIC DNA]</scope>
    <source>
        <strain evidence="7">UBA9375</strain>
    </source>
</reference>
<dbReference type="PANTHER" id="PTHR11863">
    <property type="entry name" value="STEROL DESATURASE"/>
    <property type="match status" value="1"/>
</dbReference>
<dbReference type="GO" id="GO:0008610">
    <property type="term" value="P:lipid biosynthetic process"/>
    <property type="evidence" value="ECO:0007669"/>
    <property type="project" value="InterPro"/>
</dbReference>
<dbReference type="GO" id="GO:0016020">
    <property type="term" value="C:membrane"/>
    <property type="evidence" value="ECO:0007669"/>
    <property type="project" value="UniProtKB-SubCell"/>
</dbReference>
<evidence type="ECO:0000256" key="1">
    <source>
        <dbReference type="ARBA" id="ARBA00004370"/>
    </source>
</evidence>
<keyword evidence="4 5" id="KW-0472">Membrane</keyword>
<dbReference type="Proteomes" id="UP000263642">
    <property type="component" value="Unassembled WGS sequence"/>
</dbReference>
<evidence type="ECO:0000256" key="2">
    <source>
        <dbReference type="ARBA" id="ARBA00022692"/>
    </source>
</evidence>